<reference evidence="2 5" key="2">
    <citation type="submission" date="2020-07" db="EMBL/GenBank/DDBJ databases">
        <title>Sequencing the genomes of 1000 actinobacteria strains.</title>
        <authorList>
            <person name="Klenk H.-P."/>
        </authorList>
    </citation>
    <scope>NUCLEOTIDE SEQUENCE [LARGE SCALE GENOMIC DNA]</scope>
    <source>
        <strain evidence="2 5">DSM 45117</strain>
    </source>
</reference>
<dbReference type="Gene3D" id="2.160.10.10">
    <property type="entry name" value="Hexapeptide repeat proteins"/>
    <property type="match status" value="1"/>
</dbReference>
<accession>A0A1I2KYV6</accession>
<dbReference type="EMBL" id="FOOI01000001">
    <property type="protein sequence ID" value="SFF70357.1"/>
    <property type="molecule type" value="Genomic_DNA"/>
</dbReference>
<dbReference type="InterPro" id="IPR011004">
    <property type="entry name" value="Trimer_LpxA-like_sf"/>
</dbReference>
<sequence length="221" mass="22829">MLIRHRGAGPIVHESAYVAPNATLVGRVVVGPRARIMYGAVLDAEGSSVEVGESCVVAEHAVLRASAIGDEERPVRLADHVFVAPHATVLGCTVERCCYLAANVTVLHGARLGPGASIAVGALVHARTVVPDGFFVPPHTLAAGDPARVITPDQRDEAAAAVRDADFAAAAFGVSAEWEDRVRRYEAAAEARSAEFAAHLDDEPSTPDMSGLSGGGVGGHS</sequence>
<dbReference type="SUPFAM" id="SSF51161">
    <property type="entry name" value="Trimeric LpxA-like enzymes"/>
    <property type="match status" value="1"/>
</dbReference>
<feature type="compositionally biased region" description="Gly residues" evidence="1">
    <location>
        <begin position="212"/>
        <end position="221"/>
    </location>
</feature>
<evidence type="ECO:0000313" key="4">
    <source>
        <dbReference type="Proteomes" id="UP000199052"/>
    </source>
</evidence>
<dbReference type="InterPro" id="IPR050484">
    <property type="entry name" value="Transf_Hexapept/Carb_Anhydrase"/>
</dbReference>
<evidence type="ECO:0000313" key="5">
    <source>
        <dbReference type="Proteomes" id="UP000533017"/>
    </source>
</evidence>
<keyword evidence="3" id="KW-0808">Transferase</keyword>
<evidence type="ECO:0000313" key="2">
    <source>
        <dbReference type="EMBL" id="NYH84666.1"/>
    </source>
</evidence>
<keyword evidence="5" id="KW-1185">Reference proteome</keyword>
<dbReference type="AlphaFoldDB" id="A0A1I2KYV6"/>
<dbReference type="GO" id="GO:0016740">
    <property type="term" value="F:transferase activity"/>
    <property type="evidence" value="ECO:0007669"/>
    <property type="project" value="UniProtKB-KW"/>
</dbReference>
<dbReference type="Proteomes" id="UP000199052">
    <property type="component" value="Unassembled WGS sequence"/>
</dbReference>
<dbReference type="PANTHER" id="PTHR13061:SF29">
    <property type="entry name" value="GAMMA CARBONIC ANHYDRASE-LIKE 1, MITOCHONDRIAL-RELATED"/>
    <property type="match status" value="1"/>
</dbReference>
<dbReference type="STRING" id="504797.SAMN05421678_101523"/>
<protein>
    <submittedName>
        <fullName evidence="3">Carbonic anhydrase or acetyltransferase, isoleucine patch superfamily</fullName>
    </submittedName>
    <submittedName>
        <fullName evidence="2">Carbonic anhydrase/acetyltransferase-like protein (Isoleucine patch superfamily)</fullName>
    </submittedName>
</protein>
<evidence type="ECO:0000313" key="3">
    <source>
        <dbReference type="EMBL" id="SFF70357.1"/>
    </source>
</evidence>
<reference evidence="3 4" key="1">
    <citation type="submission" date="2016-10" db="EMBL/GenBank/DDBJ databases">
        <authorList>
            <person name="de Groot N.N."/>
        </authorList>
    </citation>
    <scope>NUCLEOTIDE SEQUENCE [LARGE SCALE GENOMIC DNA]</scope>
    <source>
        <strain evidence="3 4">CPCC 202808</strain>
    </source>
</reference>
<dbReference type="OrthoDB" id="9803036at2"/>
<dbReference type="Proteomes" id="UP000533017">
    <property type="component" value="Unassembled WGS sequence"/>
</dbReference>
<name>A0A1I2KYV6_9ACTN</name>
<organism evidence="3 4">
    <name type="scientific">Actinopolymorpha cephalotaxi</name>
    <dbReference type="NCBI Taxonomy" id="504797"/>
    <lineage>
        <taxon>Bacteria</taxon>
        <taxon>Bacillati</taxon>
        <taxon>Actinomycetota</taxon>
        <taxon>Actinomycetes</taxon>
        <taxon>Propionibacteriales</taxon>
        <taxon>Actinopolymorphaceae</taxon>
        <taxon>Actinopolymorpha</taxon>
    </lineage>
</organism>
<dbReference type="PANTHER" id="PTHR13061">
    <property type="entry name" value="DYNACTIN SUBUNIT P25"/>
    <property type="match status" value="1"/>
</dbReference>
<feature type="region of interest" description="Disordered" evidence="1">
    <location>
        <begin position="197"/>
        <end position="221"/>
    </location>
</feature>
<dbReference type="EMBL" id="JACBZA010000001">
    <property type="protein sequence ID" value="NYH84666.1"/>
    <property type="molecule type" value="Genomic_DNA"/>
</dbReference>
<gene>
    <name evidence="2" type="ORF">FHR37_003517</name>
    <name evidence="3" type="ORF">SAMN05421678_101523</name>
</gene>
<evidence type="ECO:0000256" key="1">
    <source>
        <dbReference type="SAM" id="MobiDB-lite"/>
    </source>
</evidence>
<proteinExistence type="predicted"/>
<dbReference type="RefSeq" id="WP_092880634.1">
    <property type="nucleotide sequence ID" value="NZ_FOOI01000001.1"/>
</dbReference>